<dbReference type="Gene3D" id="3.40.630.30">
    <property type="match status" value="1"/>
</dbReference>
<evidence type="ECO:0000259" key="3">
    <source>
        <dbReference type="PROSITE" id="PS51186"/>
    </source>
</evidence>
<evidence type="ECO:0000256" key="1">
    <source>
        <dbReference type="ARBA" id="ARBA00022679"/>
    </source>
</evidence>
<dbReference type="InterPro" id="IPR050680">
    <property type="entry name" value="YpeA/RimI_acetyltransf"/>
</dbReference>
<evidence type="ECO:0000256" key="2">
    <source>
        <dbReference type="ARBA" id="ARBA00023315"/>
    </source>
</evidence>
<proteinExistence type="predicted"/>
<dbReference type="Pfam" id="PF00583">
    <property type="entry name" value="Acetyltransf_1"/>
    <property type="match status" value="1"/>
</dbReference>
<dbReference type="InterPro" id="IPR016181">
    <property type="entry name" value="Acyl_CoA_acyltransferase"/>
</dbReference>
<dbReference type="SUPFAM" id="SSF55729">
    <property type="entry name" value="Acyl-CoA N-acyltransferases (Nat)"/>
    <property type="match status" value="1"/>
</dbReference>
<sequence length="238" mass="25548">MSEAQAFFDAGDATWPAARRFEHGPWTLREGQGGGKRVSAATARGAITDADIPTAEAAMREMDQRPLFMVHAGEDDLDALLAARGYGVVDPVTVLSAPITRLTDVPMPPVTAFCIWEPLAIMAEIWAAGGVGPARLAVMDRAATKTGILARWNEKPAGVAFAGVHNDICMVHAVEVLPHQQRQGVATWLMRAAAHWGQAQGAARLSVLCVDTNIRAQALYAKLGFAPVGHYHYRQSTE</sequence>
<feature type="domain" description="N-acetyltransferase" evidence="3">
    <location>
        <begin position="105"/>
        <end position="238"/>
    </location>
</feature>
<evidence type="ECO:0000313" key="5">
    <source>
        <dbReference type="Proteomes" id="UP001210770"/>
    </source>
</evidence>
<dbReference type="PROSITE" id="PS51186">
    <property type="entry name" value="GNAT"/>
    <property type="match status" value="1"/>
</dbReference>
<keyword evidence="2" id="KW-0012">Acyltransferase</keyword>
<gene>
    <name evidence="4" type="ORF">PL336_01545</name>
</gene>
<dbReference type="PANTHER" id="PTHR43420:SF51">
    <property type="entry name" value="PEPTIDYL-LYSINE N-ACETYLTRANSFERASE YIAC"/>
    <property type="match status" value="1"/>
</dbReference>
<organism evidence="4 5">
    <name type="scientific">Sulfitobacter faviae</name>
    <dbReference type="NCBI Taxonomy" id="1775881"/>
    <lineage>
        <taxon>Bacteria</taxon>
        <taxon>Pseudomonadati</taxon>
        <taxon>Pseudomonadota</taxon>
        <taxon>Alphaproteobacteria</taxon>
        <taxon>Rhodobacterales</taxon>
        <taxon>Roseobacteraceae</taxon>
        <taxon>Sulfitobacter</taxon>
    </lineage>
</organism>
<keyword evidence="1" id="KW-0808">Transferase</keyword>
<dbReference type="Proteomes" id="UP001210770">
    <property type="component" value="Chromosome"/>
</dbReference>
<reference evidence="4" key="1">
    <citation type="submission" date="2023-01" db="EMBL/GenBank/DDBJ databases">
        <title>Comparative genomic analysis of cold water coral derived Sulfitobacter faviae: insights into their metabolism and habitat adaptation.</title>
        <authorList>
            <person name="Guo Y."/>
            <person name="Lin S."/>
            <person name="Huang Z."/>
            <person name="Tang K."/>
            <person name="Wang X."/>
        </authorList>
    </citation>
    <scope>NUCLEOTIDE SEQUENCE</scope>
    <source>
        <strain evidence="4">SCSIO W_1865</strain>
    </source>
</reference>
<dbReference type="AlphaFoldDB" id="A0AAX3LPP8"/>
<dbReference type="CDD" id="cd04301">
    <property type="entry name" value="NAT_SF"/>
    <property type="match status" value="1"/>
</dbReference>
<dbReference type="InterPro" id="IPR000182">
    <property type="entry name" value="GNAT_dom"/>
</dbReference>
<evidence type="ECO:0000313" key="4">
    <source>
        <dbReference type="EMBL" id="WCE70560.1"/>
    </source>
</evidence>
<dbReference type="RefSeq" id="WP_271688806.1">
    <property type="nucleotide sequence ID" value="NZ_CP116423.1"/>
</dbReference>
<dbReference type="GO" id="GO:0016747">
    <property type="term" value="F:acyltransferase activity, transferring groups other than amino-acyl groups"/>
    <property type="evidence" value="ECO:0007669"/>
    <property type="project" value="InterPro"/>
</dbReference>
<dbReference type="PANTHER" id="PTHR43420">
    <property type="entry name" value="ACETYLTRANSFERASE"/>
    <property type="match status" value="1"/>
</dbReference>
<accession>A0AAX3LPP8</accession>
<name>A0AAX3LPP8_9RHOB</name>
<dbReference type="EMBL" id="CP116423">
    <property type="protein sequence ID" value="WCE70560.1"/>
    <property type="molecule type" value="Genomic_DNA"/>
</dbReference>
<protein>
    <submittedName>
        <fullName evidence="4">GNAT family N-acetyltransferase</fullName>
    </submittedName>
</protein>